<dbReference type="EMBL" id="BDCR01000003">
    <property type="protein sequence ID" value="GAT62906.1"/>
    <property type="molecule type" value="Genomic_DNA"/>
</dbReference>
<feature type="transmembrane region" description="Helical" evidence="5">
    <location>
        <begin position="7"/>
        <end position="25"/>
    </location>
</feature>
<keyword evidence="4 5" id="KW-0472">Membrane</keyword>
<keyword evidence="2 5" id="KW-0812">Transmembrane</keyword>
<reference evidence="7" key="2">
    <citation type="journal article" date="2017" name="Genome Announc.">
        <title>Draft genome sequence of Paludibacter jiangxiensis NM7(T), a propionate-producing fermentative bacterium.</title>
        <authorList>
            <person name="Qiu Y.-L."/>
            <person name="Tourlousse D.M."/>
            <person name="Matsuura N."/>
            <person name="Ohashi A."/>
            <person name="Sekiguchi Y."/>
        </authorList>
    </citation>
    <scope>NUCLEOTIDE SEQUENCE [LARGE SCALE GENOMIC DNA]</scope>
    <source>
        <strain evidence="7">NM7</strain>
    </source>
</reference>
<keyword evidence="6" id="KW-0489">Methyltransferase</keyword>
<dbReference type="STRING" id="681398.PJIAN_3217"/>
<proteinExistence type="predicted"/>
<feature type="transmembrane region" description="Helical" evidence="5">
    <location>
        <begin position="108"/>
        <end position="126"/>
    </location>
</feature>
<protein>
    <submittedName>
        <fullName evidence="6">Protein-S-isoprenylcysteine O-methyltransferase Ste14</fullName>
    </submittedName>
</protein>
<comment type="caution">
    <text evidence="6">The sequence shown here is derived from an EMBL/GenBank/DDBJ whole genome shotgun (WGS) entry which is preliminary data.</text>
</comment>
<evidence type="ECO:0000313" key="6">
    <source>
        <dbReference type="EMBL" id="GAT62906.1"/>
    </source>
</evidence>
<evidence type="ECO:0000313" key="7">
    <source>
        <dbReference type="Proteomes" id="UP000076586"/>
    </source>
</evidence>
<accession>A0A170ZQB1</accession>
<evidence type="ECO:0000256" key="2">
    <source>
        <dbReference type="ARBA" id="ARBA00022692"/>
    </source>
</evidence>
<evidence type="ECO:0000256" key="4">
    <source>
        <dbReference type="ARBA" id="ARBA00023136"/>
    </source>
</evidence>
<dbReference type="Gene3D" id="1.20.120.1630">
    <property type="match status" value="1"/>
</dbReference>
<dbReference type="GO" id="GO:0008168">
    <property type="term" value="F:methyltransferase activity"/>
    <property type="evidence" value="ECO:0007669"/>
    <property type="project" value="UniProtKB-KW"/>
</dbReference>
<dbReference type="OrthoDB" id="9809773at2"/>
<feature type="transmembrane region" description="Helical" evidence="5">
    <location>
        <begin position="37"/>
        <end position="61"/>
    </location>
</feature>
<comment type="subcellular location">
    <subcellularLocation>
        <location evidence="1">Endomembrane system</location>
        <topology evidence="1">Multi-pass membrane protein</topology>
    </subcellularLocation>
</comment>
<dbReference type="PANTHER" id="PTHR12714:SF24">
    <property type="entry name" value="SLR1182 PROTEIN"/>
    <property type="match status" value="1"/>
</dbReference>
<gene>
    <name evidence="6" type="ORF">PJIAN_3217</name>
</gene>
<name>A0A170ZQB1_9BACT</name>
<dbReference type="PANTHER" id="PTHR12714">
    <property type="entry name" value="PROTEIN-S ISOPRENYLCYSTEINE O-METHYLTRANSFERASE"/>
    <property type="match status" value="1"/>
</dbReference>
<sequence>MKTVCKHIISFILPITVLIIVPLLIEQHWVIRNMFCMLTGGIILFTGLSLMSGAIIAFIRWGNGTLAPWFPTRKLITTGPYALLRNPMITGVVVTLIGEAVVILSYSILIWAIAFFLINDIYFLMYEEPNLERKFGEEYRQYKQKVPRWIPRFKKHLT</sequence>
<dbReference type="AlphaFoldDB" id="A0A170ZQB1"/>
<feature type="transmembrane region" description="Helical" evidence="5">
    <location>
        <begin position="82"/>
        <end position="102"/>
    </location>
</feature>
<dbReference type="Pfam" id="PF04191">
    <property type="entry name" value="PEMT"/>
    <property type="match status" value="1"/>
</dbReference>
<keyword evidence="6" id="KW-0808">Transferase</keyword>
<evidence type="ECO:0000256" key="1">
    <source>
        <dbReference type="ARBA" id="ARBA00004127"/>
    </source>
</evidence>
<dbReference type="GO" id="GO:0012505">
    <property type="term" value="C:endomembrane system"/>
    <property type="evidence" value="ECO:0007669"/>
    <property type="project" value="UniProtKB-SubCell"/>
</dbReference>
<evidence type="ECO:0000256" key="5">
    <source>
        <dbReference type="SAM" id="Phobius"/>
    </source>
</evidence>
<evidence type="ECO:0000256" key="3">
    <source>
        <dbReference type="ARBA" id="ARBA00022989"/>
    </source>
</evidence>
<keyword evidence="3 5" id="KW-1133">Transmembrane helix</keyword>
<keyword evidence="7" id="KW-1185">Reference proteome</keyword>
<reference evidence="7" key="1">
    <citation type="submission" date="2016-04" db="EMBL/GenBank/DDBJ databases">
        <title>Draft genome sequence of Paludibacter jiangxiensis strain NM7.</title>
        <authorList>
            <person name="Qiu Y."/>
            <person name="Matsuura N."/>
            <person name="Ohashi A."/>
            <person name="Tourlousse M.D."/>
            <person name="Sekiguchi Y."/>
        </authorList>
    </citation>
    <scope>NUCLEOTIDE SEQUENCE [LARGE SCALE GENOMIC DNA]</scope>
    <source>
        <strain evidence="7">NM7</strain>
    </source>
</reference>
<dbReference type="GO" id="GO:0032259">
    <property type="term" value="P:methylation"/>
    <property type="evidence" value="ECO:0007669"/>
    <property type="project" value="UniProtKB-KW"/>
</dbReference>
<dbReference type="Proteomes" id="UP000076586">
    <property type="component" value="Unassembled WGS sequence"/>
</dbReference>
<dbReference type="InterPro" id="IPR007318">
    <property type="entry name" value="Phopholipid_MeTrfase"/>
</dbReference>
<organism evidence="6 7">
    <name type="scientific">Paludibacter jiangxiensis</name>
    <dbReference type="NCBI Taxonomy" id="681398"/>
    <lineage>
        <taxon>Bacteria</taxon>
        <taxon>Pseudomonadati</taxon>
        <taxon>Bacteroidota</taxon>
        <taxon>Bacteroidia</taxon>
        <taxon>Bacteroidales</taxon>
        <taxon>Paludibacteraceae</taxon>
        <taxon>Paludibacter</taxon>
    </lineage>
</organism>